<comment type="subcellular location">
    <subcellularLocation>
        <location evidence="1">Cell outer membrane</location>
    </subcellularLocation>
</comment>
<name>A0A1H6ZH58_9BACT</name>
<dbReference type="InterPro" id="IPR033985">
    <property type="entry name" value="SusD-like_N"/>
</dbReference>
<keyword evidence="9" id="KW-1185">Reference proteome</keyword>
<evidence type="ECO:0000259" key="7">
    <source>
        <dbReference type="Pfam" id="PF14322"/>
    </source>
</evidence>
<dbReference type="Pfam" id="PF14322">
    <property type="entry name" value="SusD-like_3"/>
    <property type="match status" value="1"/>
</dbReference>
<dbReference type="PROSITE" id="PS51257">
    <property type="entry name" value="PROKAR_LIPOPROTEIN"/>
    <property type="match status" value="1"/>
</dbReference>
<dbReference type="STRING" id="1416801.SAMN05192553_104439"/>
<dbReference type="InterPro" id="IPR012944">
    <property type="entry name" value="SusD_RagB_dom"/>
</dbReference>
<dbReference type="AlphaFoldDB" id="A0A1H6ZH58"/>
<evidence type="ECO:0000259" key="6">
    <source>
        <dbReference type="Pfam" id="PF07980"/>
    </source>
</evidence>
<keyword evidence="4" id="KW-0472">Membrane</keyword>
<dbReference type="InterPro" id="IPR011990">
    <property type="entry name" value="TPR-like_helical_dom_sf"/>
</dbReference>
<dbReference type="Gene3D" id="1.25.40.390">
    <property type="match status" value="1"/>
</dbReference>
<evidence type="ECO:0000256" key="3">
    <source>
        <dbReference type="ARBA" id="ARBA00022729"/>
    </source>
</evidence>
<evidence type="ECO:0000256" key="4">
    <source>
        <dbReference type="ARBA" id="ARBA00023136"/>
    </source>
</evidence>
<dbReference type="GO" id="GO:0009279">
    <property type="term" value="C:cell outer membrane"/>
    <property type="evidence" value="ECO:0007669"/>
    <property type="project" value="UniProtKB-SubCell"/>
</dbReference>
<gene>
    <name evidence="8" type="ORF">SAMN05192553_104439</name>
</gene>
<reference evidence="9" key="1">
    <citation type="submission" date="2016-10" db="EMBL/GenBank/DDBJ databases">
        <authorList>
            <person name="Varghese N."/>
            <person name="Submissions S."/>
        </authorList>
    </citation>
    <scope>NUCLEOTIDE SEQUENCE [LARGE SCALE GENOMIC DNA]</scope>
    <source>
        <strain evidence="9">IBRC-M 10761</strain>
    </source>
</reference>
<accession>A0A1H6ZH58</accession>
<keyword evidence="5" id="KW-0998">Cell outer membrane</keyword>
<evidence type="ECO:0000256" key="1">
    <source>
        <dbReference type="ARBA" id="ARBA00004442"/>
    </source>
</evidence>
<dbReference type="Pfam" id="PF07980">
    <property type="entry name" value="SusD_RagB"/>
    <property type="match status" value="1"/>
</dbReference>
<protein>
    <submittedName>
        <fullName evidence="8">Starch-binding associating with outer membrane</fullName>
    </submittedName>
</protein>
<dbReference type="Proteomes" id="UP000199403">
    <property type="component" value="Unassembled WGS sequence"/>
</dbReference>
<evidence type="ECO:0000256" key="2">
    <source>
        <dbReference type="ARBA" id="ARBA00006275"/>
    </source>
</evidence>
<proteinExistence type="inferred from homology"/>
<keyword evidence="3" id="KW-0732">Signal</keyword>
<dbReference type="EMBL" id="FNZH01000004">
    <property type="protein sequence ID" value="SEJ52036.1"/>
    <property type="molecule type" value="Genomic_DNA"/>
</dbReference>
<evidence type="ECO:0000313" key="8">
    <source>
        <dbReference type="EMBL" id="SEJ52036.1"/>
    </source>
</evidence>
<organism evidence="8 9">
    <name type="scientific">Cyclobacterium xiamenense</name>
    <dbReference type="NCBI Taxonomy" id="1297121"/>
    <lineage>
        <taxon>Bacteria</taxon>
        <taxon>Pseudomonadati</taxon>
        <taxon>Bacteroidota</taxon>
        <taxon>Cytophagia</taxon>
        <taxon>Cytophagales</taxon>
        <taxon>Cyclobacteriaceae</taxon>
        <taxon>Cyclobacterium</taxon>
    </lineage>
</organism>
<evidence type="ECO:0000313" key="9">
    <source>
        <dbReference type="Proteomes" id="UP000199403"/>
    </source>
</evidence>
<dbReference type="SUPFAM" id="SSF48452">
    <property type="entry name" value="TPR-like"/>
    <property type="match status" value="1"/>
</dbReference>
<feature type="domain" description="RagB/SusD" evidence="6">
    <location>
        <begin position="342"/>
        <end position="523"/>
    </location>
</feature>
<sequence length="524" mass="58331">MKKTMKLTIKKWSHSYLSLGLALLIFTTGCEEFLSEEDPSNLTPESFYTIPDHAEAALAAVYADMRFYGGGSGIFSSTWQLLEATTGTSTTETAQNSDLNNLYGLIYDGRTGHIINWWNGLYKVIAQANLVLDRVPAITPMDEAQKAKILGEARFIRAWAYFYAVRLWGNVPLIKVPQTASAEDFRPSPAPQEQVYELILEDLLAAESAGLPWMDPSGRVSAAAVKAQLAKVYLTMAGFPLSKGASHYQLAAAKSKEVIDYANANPGSINLFPTYGDLHDETNGNRLEHLFMLQYNVIVAGNPMNNMFPNFKPVTFQGPSGTGSTVPTIEFYNSYEEGDKRAVNQEGFFYTTYYTNGSGEEFDLGAPYIFKHFNRAALGTAGVPGNRANNLNVPLIRFAEVLLIYAEAQNEVGGPDALAHESLKRIRDRAELATPSLGEFTAASFREAVWKERWHELCYEQITWFDMLRLRKAYNELTDGFDDFVGHVNLSSNQALQSMHLLMPYPLPEMQNNPNLQPQNPGFP</sequence>
<evidence type="ECO:0000256" key="5">
    <source>
        <dbReference type="ARBA" id="ARBA00023237"/>
    </source>
</evidence>
<dbReference type="CDD" id="cd08977">
    <property type="entry name" value="SusD"/>
    <property type="match status" value="1"/>
</dbReference>
<feature type="domain" description="SusD-like N-terminal" evidence="7">
    <location>
        <begin position="82"/>
        <end position="234"/>
    </location>
</feature>
<comment type="similarity">
    <text evidence="2">Belongs to the SusD family.</text>
</comment>